<gene>
    <name evidence="5" type="primary">orf111</name>
</gene>
<proteinExistence type="predicted"/>
<dbReference type="InterPro" id="IPR003647">
    <property type="entry name" value="Intron_nuc_1_rpt"/>
</dbReference>
<dbReference type="EMBL" id="MN810332">
    <property type="protein sequence ID" value="QJS52064.1"/>
    <property type="molecule type" value="Genomic_DNA"/>
</dbReference>
<geneLocation type="mitochondrion" evidence="5"/>
<dbReference type="NCBIfam" id="TIGR01453">
    <property type="entry name" value="grpIintron_endo"/>
    <property type="match status" value="1"/>
</dbReference>
<evidence type="ECO:0000256" key="1">
    <source>
        <dbReference type="ARBA" id="ARBA00022722"/>
    </source>
</evidence>
<dbReference type="GO" id="GO:0004519">
    <property type="term" value="F:endonuclease activity"/>
    <property type="evidence" value="ECO:0007669"/>
    <property type="project" value="UniProtKB-KW"/>
</dbReference>
<keyword evidence="3" id="KW-0378">Hydrolase</keyword>
<evidence type="ECO:0000259" key="4">
    <source>
        <dbReference type="Pfam" id="PF07460"/>
    </source>
</evidence>
<dbReference type="InterPro" id="IPR006350">
    <property type="entry name" value="Intron_endoG1"/>
</dbReference>
<dbReference type="SMART" id="SM00497">
    <property type="entry name" value="IENR1"/>
    <property type="match status" value="1"/>
</dbReference>
<protein>
    <submittedName>
        <fullName evidence="5">Putative GIY-YIG homing endonuclease</fullName>
    </submittedName>
</protein>
<evidence type="ECO:0000313" key="5">
    <source>
        <dbReference type="EMBL" id="QJS52064.1"/>
    </source>
</evidence>
<keyword evidence="5" id="KW-0496">Mitochondrion</keyword>
<reference evidence="5" key="1">
    <citation type="journal article" date="2020" name="Mitochondrial DNA Part B Resour">
        <title>Complete mitogenomes of the chlorophycean green algae Bulbochaete rectangularis var. hiloensis (Oedogoniales) and Stigeoclonium helveticum (Chaetophorales) provide insight into the sequence of events that led to the acquisition of a reduced-derived pattern of evolution in the Chlamydomonadales and Sphaeropleales.</title>
        <authorList>
            <person name="Turmel M."/>
            <person name="Belanger A.-S."/>
            <person name="Otis C."/>
            <person name="Lemieux C."/>
        </authorList>
    </citation>
    <scope>NUCLEOTIDE SEQUENCE</scope>
</reference>
<dbReference type="SUPFAM" id="SSF64496">
    <property type="entry name" value="DNA-binding domain of intron-encoded endonucleases"/>
    <property type="match status" value="2"/>
</dbReference>
<accession>A0A6M4SP62</accession>
<sequence>MKQRFKDKINHPMYGKNHSIKTRNLISKKTKGHLNPMYGKQHTKTTKKILSLCKSKYIVKLYDINVNLLLTFNNNVELAYYLSIHKCTVGKYIKSQKLFQNKYYFKKEKRD</sequence>
<evidence type="ECO:0000256" key="3">
    <source>
        <dbReference type="ARBA" id="ARBA00022801"/>
    </source>
</evidence>
<dbReference type="Pfam" id="PF07460">
    <property type="entry name" value="NUMOD3"/>
    <property type="match status" value="1"/>
</dbReference>
<evidence type="ECO:0000256" key="2">
    <source>
        <dbReference type="ARBA" id="ARBA00022759"/>
    </source>
</evidence>
<name>A0A6M4SP62_STIHE</name>
<dbReference type="GO" id="GO:0016787">
    <property type="term" value="F:hydrolase activity"/>
    <property type="evidence" value="ECO:0007669"/>
    <property type="project" value="UniProtKB-KW"/>
</dbReference>
<keyword evidence="2 5" id="KW-0255">Endonuclease</keyword>
<dbReference type="GO" id="GO:0003677">
    <property type="term" value="F:DNA binding"/>
    <property type="evidence" value="ECO:0007669"/>
    <property type="project" value="InterPro"/>
</dbReference>
<feature type="domain" description="Nuclease associated modular" evidence="4">
    <location>
        <begin position="18"/>
        <end position="49"/>
    </location>
</feature>
<dbReference type="InterPro" id="IPR003611">
    <property type="entry name" value="NUMOD3"/>
</dbReference>
<keyword evidence="1" id="KW-0540">Nuclease</keyword>
<organism evidence="5">
    <name type="scientific">Stigeoclonium helveticum</name>
    <name type="common">Green alga</name>
    <dbReference type="NCBI Taxonomy" id="55999"/>
    <lineage>
        <taxon>Eukaryota</taxon>
        <taxon>Viridiplantae</taxon>
        <taxon>Chlorophyta</taxon>
        <taxon>core chlorophytes</taxon>
        <taxon>Chlorophyceae</taxon>
        <taxon>OCC clade</taxon>
        <taxon>Chaetophorales</taxon>
        <taxon>Chaetophoraceae</taxon>
        <taxon>Stigeoclonium</taxon>
    </lineage>
</organism>
<dbReference type="AlphaFoldDB" id="A0A6M4SP62"/>